<reference evidence="8" key="1">
    <citation type="submission" date="2020-10" db="EMBL/GenBank/DDBJ databases">
        <authorList>
            <person name="Gilroy R."/>
        </authorList>
    </citation>
    <scope>NUCLEOTIDE SEQUENCE</scope>
    <source>
        <strain evidence="8">ChiSjej5B23-6657</strain>
    </source>
</reference>
<dbReference type="Pfam" id="PF13145">
    <property type="entry name" value="Rotamase_2"/>
    <property type="match status" value="1"/>
</dbReference>
<dbReference type="EC" id="5.2.1.8" evidence="2"/>
<protein>
    <recommendedName>
        <fullName evidence="2">peptidylprolyl isomerase</fullName>
        <ecNumber evidence="2">5.2.1.8</ecNumber>
    </recommendedName>
</protein>
<dbReference type="PROSITE" id="PS51257">
    <property type="entry name" value="PROKAR_LIPOPROTEIN"/>
    <property type="match status" value="1"/>
</dbReference>
<keyword evidence="3" id="KW-0732">Signal</keyword>
<dbReference type="PANTHER" id="PTHR47245">
    <property type="entry name" value="PEPTIDYLPROLYL ISOMERASE"/>
    <property type="match status" value="1"/>
</dbReference>
<dbReference type="PANTHER" id="PTHR47245:SF1">
    <property type="entry name" value="FOLDASE PROTEIN PRSA"/>
    <property type="match status" value="1"/>
</dbReference>
<sequence length="332" mass="37310">MRGRRGRIAAGLVLCMALLLFGGCSVGGTKIFFASGCGWNDVFKIGGMACSQKEAKVYLMNYKNLYGVVYDTDLWSGDFDTETVENTLKEEVLQYLTRVYTLNVYAKEQDIALDSGEEDAVKQAAAEYYDSLTEAERSYSGASQSDIERMYQRYALAVKVYEQLMESVDEEISEDEARVMDANLIFVTDEARANEIEQSLAAGASFTSLAQMYNELDQTSVSFGRGQYPEAVEQTAFSLENDQISGKIAADGGYYFIQCVNKYNQELSEANKERIITTRQQQELENITASLEENRYCELNKGLWNRLHVENGTELTTDSFFRVIESHMHGGV</sequence>
<evidence type="ECO:0000313" key="8">
    <source>
        <dbReference type="EMBL" id="HIR70431.1"/>
    </source>
</evidence>
<proteinExistence type="predicted"/>
<feature type="domain" description="PpiC" evidence="7">
    <location>
        <begin position="176"/>
        <end position="261"/>
    </location>
</feature>
<dbReference type="AlphaFoldDB" id="A0A9D1E9G2"/>
<comment type="catalytic activity">
    <reaction evidence="1">
        <text>[protein]-peptidylproline (omega=180) = [protein]-peptidylproline (omega=0)</text>
        <dbReference type="Rhea" id="RHEA:16237"/>
        <dbReference type="Rhea" id="RHEA-COMP:10747"/>
        <dbReference type="Rhea" id="RHEA-COMP:10748"/>
        <dbReference type="ChEBI" id="CHEBI:83833"/>
        <dbReference type="ChEBI" id="CHEBI:83834"/>
        <dbReference type="EC" id="5.2.1.8"/>
    </reaction>
</comment>
<dbReference type="Gene3D" id="3.10.50.40">
    <property type="match status" value="1"/>
</dbReference>
<keyword evidence="5 6" id="KW-0413">Isomerase</keyword>
<dbReference type="GO" id="GO:0003755">
    <property type="term" value="F:peptidyl-prolyl cis-trans isomerase activity"/>
    <property type="evidence" value="ECO:0007669"/>
    <property type="project" value="UniProtKB-KW"/>
</dbReference>
<organism evidence="8 9">
    <name type="scientific">Candidatus Pullilachnospira gallistercoris</name>
    <dbReference type="NCBI Taxonomy" id="2840911"/>
    <lineage>
        <taxon>Bacteria</taxon>
        <taxon>Bacillati</taxon>
        <taxon>Bacillota</taxon>
        <taxon>Clostridia</taxon>
        <taxon>Lachnospirales</taxon>
        <taxon>Lachnospiraceae</taxon>
        <taxon>Lachnospiraceae incertae sedis</taxon>
        <taxon>Candidatus Pullilachnospira</taxon>
    </lineage>
</organism>
<dbReference type="EMBL" id="DVHM01000062">
    <property type="protein sequence ID" value="HIR70431.1"/>
    <property type="molecule type" value="Genomic_DNA"/>
</dbReference>
<evidence type="ECO:0000259" key="7">
    <source>
        <dbReference type="PROSITE" id="PS50198"/>
    </source>
</evidence>
<dbReference type="SUPFAM" id="SSF54534">
    <property type="entry name" value="FKBP-like"/>
    <property type="match status" value="1"/>
</dbReference>
<dbReference type="InterPro" id="IPR000297">
    <property type="entry name" value="PPIase_PpiC"/>
</dbReference>
<reference evidence="8" key="2">
    <citation type="journal article" date="2021" name="PeerJ">
        <title>Extensive microbial diversity within the chicken gut microbiome revealed by metagenomics and culture.</title>
        <authorList>
            <person name="Gilroy R."/>
            <person name="Ravi A."/>
            <person name="Getino M."/>
            <person name="Pursley I."/>
            <person name="Horton D.L."/>
            <person name="Alikhan N.F."/>
            <person name="Baker D."/>
            <person name="Gharbi K."/>
            <person name="Hall N."/>
            <person name="Watson M."/>
            <person name="Adriaenssens E.M."/>
            <person name="Foster-Nyarko E."/>
            <person name="Jarju S."/>
            <person name="Secka A."/>
            <person name="Antonio M."/>
            <person name="Oren A."/>
            <person name="Chaudhuri R.R."/>
            <person name="La Ragione R."/>
            <person name="Hildebrand F."/>
            <person name="Pallen M.J."/>
        </authorList>
    </citation>
    <scope>NUCLEOTIDE SEQUENCE</scope>
    <source>
        <strain evidence="8">ChiSjej5B23-6657</strain>
    </source>
</reference>
<evidence type="ECO:0000256" key="2">
    <source>
        <dbReference type="ARBA" id="ARBA00013194"/>
    </source>
</evidence>
<evidence type="ECO:0000256" key="6">
    <source>
        <dbReference type="PROSITE-ProRule" id="PRU00278"/>
    </source>
</evidence>
<dbReference type="Proteomes" id="UP000823912">
    <property type="component" value="Unassembled WGS sequence"/>
</dbReference>
<accession>A0A9D1E9G2</accession>
<keyword evidence="4 6" id="KW-0697">Rotamase</keyword>
<gene>
    <name evidence="8" type="ORF">IAA55_04030</name>
</gene>
<evidence type="ECO:0000256" key="5">
    <source>
        <dbReference type="ARBA" id="ARBA00023235"/>
    </source>
</evidence>
<dbReference type="PROSITE" id="PS50198">
    <property type="entry name" value="PPIC_PPIASE_2"/>
    <property type="match status" value="1"/>
</dbReference>
<dbReference type="InterPro" id="IPR050245">
    <property type="entry name" value="PrsA_foldase"/>
</dbReference>
<name>A0A9D1E9G2_9FIRM</name>
<comment type="caution">
    <text evidence="8">The sequence shown here is derived from an EMBL/GenBank/DDBJ whole genome shotgun (WGS) entry which is preliminary data.</text>
</comment>
<dbReference type="InterPro" id="IPR046357">
    <property type="entry name" value="PPIase_dom_sf"/>
</dbReference>
<evidence type="ECO:0000256" key="3">
    <source>
        <dbReference type="ARBA" id="ARBA00022729"/>
    </source>
</evidence>
<evidence type="ECO:0000313" key="9">
    <source>
        <dbReference type="Proteomes" id="UP000823912"/>
    </source>
</evidence>
<evidence type="ECO:0000256" key="4">
    <source>
        <dbReference type="ARBA" id="ARBA00023110"/>
    </source>
</evidence>
<evidence type="ECO:0000256" key="1">
    <source>
        <dbReference type="ARBA" id="ARBA00000971"/>
    </source>
</evidence>